<dbReference type="Proteomes" id="UP000094892">
    <property type="component" value="Unassembled WGS sequence"/>
</dbReference>
<sequence length="140" mass="15025">MDTKNFKVAKIINDTSLVINAGSEQGINKGDKFKIIGKLGNSTVIDPDTGENLGTLDDIKGEVIAAQIYPHMSICNSQIITSSAYQLSGQPILHNSLAEFISGMSAESHHEQLNVDKTQVTGGFEKSNKPIQIGDIAQLI</sequence>
<reference evidence="1 2" key="1">
    <citation type="submission" date="2016-08" db="EMBL/GenBank/DDBJ databases">
        <title>Genome sequencing of Lactobacillus plantarum JSA22, isolated from fermented soybean paste.</title>
        <authorList>
            <person name="Choi H.S."/>
        </authorList>
    </citation>
    <scope>NUCLEOTIDE SEQUENCE [LARGE SCALE GENOMIC DNA]</scope>
    <source>
        <strain evidence="1 2">JSA22</strain>
    </source>
</reference>
<evidence type="ECO:0000313" key="1">
    <source>
        <dbReference type="EMBL" id="ODO60683.1"/>
    </source>
</evidence>
<organism evidence="1 2">
    <name type="scientific">Lactiplantibacillus plantarum</name>
    <name type="common">Lactobacillus plantarum</name>
    <dbReference type="NCBI Taxonomy" id="1590"/>
    <lineage>
        <taxon>Bacteria</taxon>
        <taxon>Bacillati</taxon>
        <taxon>Bacillota</taxon>
        <taxon>Bacilli</taxon>
        <taxon>Lactobacillales</taxon>
        <taxon>Lactobacillaceae</taxon>
        <taxon>Lactiplantibacillus</taxon>
    </lineage>
</organism>
<comment type="caution">
    <text evidence="1">The sequence shown here is derived from an EMBL/GenBank/DDBJ whole genome shotgun (WGS) entry which is preliminary data.</text>
</comment>
<protein>
    <submittedName>
        <fullName evidence="1">Uncharacterized protein</fullName>
    </submittedName>
</protein>
<proteinExistence type="predicted"/>
<dbReference type="AlphaFoldDB" id="A0A1E3KPA3"/>
<dbReference type="EMBL" id="MCOL01000001">
    <property type="protein sequence ID" value="ODO60683.1"/>
    <property type="molecule type" value="Genomic_DNA"/>
</dbReference>
<evidence type="ECO:0000313" key="2">
    <source>
        <dbReference type="Proteomes" id="UP000094892"/>
    </source>
</evidence>
<dbReference type="InterPro" id="IPR038165">
    <property type="entry name" value="FlgT_C_sf"/>
</dbReference>
<name>A0A1E3KPA3_LACPN</name>
<dbReference type="RefSeq" id="WP_069302401.1">
    <property type="nucleotide sequence ID" value="NZ_CP185953.1"/>
</dbReference>
<accession>A0A1E3KPA3</accession>
<dbReference type="Gene3D" id="2.40.10.410">
    <property type="entry name" value="FlgT, C-terminal domain"/>
    <property type="match status" value="1"/>
</dbReference>
<gene>
    <name evidence="1" type="ORF">LPJSA22_00628</name>
</gene>